<name>A0A1G8BJ92_PSEOR</name>
<sequence length="88" mass="9391">MANAGPVAREFRTQTLACLVVPRRTRVVPRPLNVRLVAVGAALMVLLAVATIVAVTLGAPPAVFLPLAALALLVRPAMVLHHRRSRQN</sequence>
<evidence type="ECO:0000256" key="1">
    <source>
        <dbReference type="SAM" id="Phobius"/>
    </source>
</evidence>
<dbReference type="EMBL" id="FNBE01000021">
    <property type="protein sequence ID" value="SDH33221.1"/>
    <property type="molecule type" value="Genomic_DNA"/>
</dbReference>
<accession>A0A1G8BJ92</accession>
<gene>
    <name evidence="2" type="ORF">SAMN05216377_12148</name>
</gene>
<evidence type="ECO:0000313" key="2">
    <source>
        <dbReference type="EMBL" id="SDH33221.1"/>
    </source>
</evidence>
<protein>
    <submittedName>
        <fullName evidence="2">Uncharacterized protein</fullName>
    </submittedName>
</protein>
<keyword evidence="1" id="KW-0472">Membrane</keyword>
<dbReference type="AlphaFoldDB" id="A0A1G8BJ92"/>
<proteinExistence type="predicted"/>
<dbReference type="STRING" id="366584.SAMN05216377_12148"/>
<keyword evidence="1" id="KW-1133">Transmembrane helix</keyword>
<keyword evidence="1" id="KW-0812">Transmembrane</keyword>
<reference evidence="2 3" key="1">
    <citation type="submission" date="2016-10" db="EMBL/GenBank/DDBJ databases">
        <authorList>
            <person name="de Groot N.N."/>
        </authorList>
    </citation>
    <scope>NUCLEOTIDE SEQUENCE [LARGE SCALE GENOMIC DNA]</scope>
    <source>
        <strain evidence="2 3">CGMCC 4.3143</strain>
    </source>
</reference>
<evidence type="ECO:0000313" key="3">
    <source>
        <dbReference type="Proteomes" id="UP000198967"/>
    </source>
</evidence>
<dbReference type="Proteomes" id="UP000198967">
    <property type="component" value="Unassembled WGS sequence"/>
</dbReference>
<organism evidence="2 3">
    <name type="scientific">Pseudonocardia oroxyli</name>
    <dbReference type="NCBI Taxonomy" id="366584"/>
    <lineage>
        <taxon>Bacteria</taxon>
        <taxon>Bacillati</taxon>
        <taxon>Actinomycetota</taxon>
        <taxon>Actinomycetes</taxon>
        <taxon>Pseudonocardiales</taxon>
        <taxon>Pseudonocardiaceae</taxon>
        <taxon>Pseudonocardia</taxon>
    </lineage>
</organism>
<keyword evidence="3" id="KW-1185">Reference proteome</keyword>
<dbReference type="RefSeq" id="WP_143030231.1">
    <property type="nucleotide sequence ID" value="NZ_FNBE01000021.1"/>
</dbReference>
<feature type="transmembrane region" description="Helical" evidence="1">
    <location>
        <begin position="63"/>
        <end position="80"/>
    </location>
</feature>
<feature type="transmembrane region" description="Helical" evidence="1">
    <location>
        <begin position="32"/>
        <end position="57"/>
    </location>
</feature>